<dbReference type="PROSITE" id="PS00622">
    <property type="entry name" value="HTH_LUXR_1"/>
    <property type="match status" value="1"/>
</dbReference>
<keyword evidence="3" id="KW-0804">Transcription</keyword>
<dbReference type="PROSITE" id="PS50043">
    <property type="entry name" value="HTH_LUXR_2"/>
    <property type="match status" value="1"/>
</dbReference>
<dbReference type="Pfam" id="PF01590">
    <property type="entry name" value="GAF"/>
    <property type="match status" value="1"/>
</dbReference>
<dbReference type="SMART" id="SM00421">
    <property type="entry name" value="HTH_LUXR"/>
    <property type="match status" value="1"/>
</dbReference>
<evidence type="ECO:0000259" key="4">
    <source>
        <dbReference type="PROSITE" id="PS50043"/>
    </source>
</evidence>
<dbReference type="Pfam" id="PF00196">
    <property type="entry name" value="GerE"/>
    <property type="match status" value="1"/>
</dbReference>
<dbReference type="RefSeq" id="WP_241713916.1">
    <property type="nucleotide sequence ID" value="NZ_JALBUF010000005.1"/>
</dbReference>
<accession>A0A9X1VBE0</accession>
<evidence type="ECO:0000313" key="5">
    <source>
        <dbReference type="EMBL" id="MCI0183508.1"/>
    </source>
</evidence>
<comment type="caution">
    <text evidence="5">The sequence shown here is derived from an EMBL/GenBank/DDBJ whole genome shotgun (WGS) entry which is preliminary data.</text>
</comment>
<dbReference type="PANTHER" id="PTHR44688">
    <property type="entry name" value="DNA-BINDING TRANSCRIPTIONAL ACTIVATOR DEVR_DOSR"/>
    <property type="match status" value="1"/>
</dbReference>
<dbReference type="InterPro" id="IPR036388">
    <property type="entry name" value="WH-like_DNA-bd_sf"/>
</dbReference>
<evidence type="ECO:0000256" key="3">
    <source>
        <dbReference type="ARBA" id="ARBA00023163"/>
    </source>
</evidence>
<dbReference type="Proteomes" id="UP001139263">
    <property type="component" value="Unassembled WGS sequence"/>
</dbReference>
<feature type="domain" description="HTH luxR-type" evidence="4">
    <location>
        <begin position="320"/>
        <end position="385"/>
    </location>
</feature>
<dbReference type="GO" id="GO:0003677">
    <property type="term" value="F:DNA binding"/>
    <property type="evidence" value="ECO:0007669"/>
    <property type="project" value="UniProtKB-KW"/>
</dbReference>
<dbReference type="InterPro" id="IPR003018">
    <property type="entry name" value="GAF"/>
</dbReference>
<evidence type="ECO:0000256" key="1">
    <source>
        <dbReference type="ARBA" id="ARBA00023015"/>
    </source>
</evidence>
<reference evidence="5" key="1">
    <citation type="submission" date="2022-03" db="EMBL/GenBank/DDBJ databases">
        <title>Draft Genome Sequence of Firmicute Strain S0AB, a Heterotrophic Iron/Sulfur-Oxidizing Extreme Acidophile.</title>
        <authorList>
            <person name="Vergara E."/>
            <person name="Pakostova E."/>
            <person name="Johnson D.B."/>
            <person name="Holmes D.S."/>
        </authorList>
    </citation>
    <scope>NUCLEOTIDE SEQUENCE</scope>
    <source>
        <strain evidence="5">S0AB</strain>
    </source>
</reference>
<dbReference type="PANTHER" id="PTHR44688:SF16">
    <property type="entry name" value="DNA-BINDING TRANSCRIPTIONAL ACTIVATOR DEVR_DOSR"/>
    <property type="match status" value="1"/>
</dbReference>
<sequence>MSLSIPSPVPPKALIRYIVERINIYASELLTTWSFQVSTDGFSPTTQHSLYVLLRFMFVHMEELLSSSAEQAVILSDIKDLLQRTDPQLEATDLYYLLSKVERYLLDLGRHYEGTGESAFIPWIHQVFLRLGCELMQSLDDRATNRYMPSTEQWLMRSLLALDDVLLDSTDLCDMITATLHALCSTTQLARCSFFQYMPITQSYVGVAACNLPLSDIRSIHQPVGGVPQIYAMMNHCDPQFIEQARDFLPQEYVHQFQLTSLLLSSIISPKGQPLGIIFMDAGGSVFAPQPFQLHFAKAVIERFGKISSTQLRPDRTLHTRHSSEVLTARETTIVQCIAQGMETRDIAAQLFLSEYTVSDHVRAILRKLDAKTRAQAVAKAYHHGLLS</sequence>
<keyword evidence="1" id="KW-0805">Transcription regulation</keyword>
<dbReference type="CDD" id="cd06170">
    <property type="entry name" value="LuxR_C_like"/>
    <property type="match status" value="1"/>
</dbReference>
<evidence type="ECO:0000313" key="6">
    <source>
        <dbReference type="Proteomes" id="UP001139263"/>
    </source>
</evidence>
<gene>
    <name evidence="5" type="ORF">MM817_01791</name>
</gene>
<organism evidence="5 6">
    <name type="scientific">Sulfoacidibacillus ferrooxidans</name>
    <dbReference type="NCBI Taxonomy" id="2005001"/>
    <lineage>
        <taxon>Bacteria</taxon>
        <taxon>Bacillati</taxon>
        <taxon>Bacillota</taxon>
        <taxon>Bacilli</taxon>
        <taxon>Bacillales</taxon>
        <taxon>Alicyclobacillaceae</taxon>
        <taxon>Sulfoacidibacillus</taxon>
    </lineage>
</organism>
<keyword evidence="6" id="KW-1185">Reference proteome</keyword>
<name>A0A9X1VBE0_9BACL</name>
<dbReference type="InterPro" id="IPR000792">
    <property type="entry name" value="Tscrpt_reg_LuxR_C"/>
</dbReference>
<evidence type="ECO:0000256" key="2">
    <source>
        <dbReference type="ARBA" id="ARBA00023125"/>
    </source>
</evidence>
<proteinExistence type="predicted"/>
<dbReference type="AlphaFoldDB" id="A0A9X1VBE0"/>
<keyword evidence="2" id="KW-0238">DNA-binding</keyword>
<dbReference type="InterPro" id="IPR016032">
    <property type="entry name" value="Sig_transdc_resp-reg_C-effctor"/>
</dbReference>
<dbReference type="SUPFAM" id="SSF55781">
    <property type="entry name" value="GAF domain-like"/>
    <property type="match status" value="1"/>
</dbReference>
<protein>
    <recommendedName>
        <fullName evidence="4">HTH luxR-type domain-containing protein</fullName>
    </recommendedName>
</protein>
<dbReference type="EMBL" id="JALBUF010000005">
    <property type="protein sequence ID" value="MCI0183508.1"/>
    <property type="molecule type" value="Genomic_DNA"/>
</dbReference>
<dbReference type="Gene3D" id="1.10.10.10">
    <property type="entry name" value="Winged helix-like DNA-binding domain superfamily/Winged helix DNA-binding domain"/>
    <property type="match status" value="1"/>
</dbReference>
<dbReference type="PRINTS" id="PR00038">
    <property type="entry name" value="HTHLUXR"/>
</dbReference>
<dbReference type="SUPFAM" id="SSF46894">
    <property type="entry name" value="C-terminal effector domain of the bipartite response regulators"/>
    <property type="match status" value="1"/>
</dbReference>
<dbReference type="GO" id="GO:0006355">
    <property type="term" value="P:regulation of DNA-templated transcription"/>
    <property type="evidence" value="ECO:0007669"/>
    <property type="project" value="InterPro"/>
</dbReference>